<dbReference type="AlphaFoldDB" id="A0A8D9ME57"/>
<accession>A0A8D9ME57</accession>
<gene>
    <name evidence="2" type="ORF">BRAPAZ1V2_A04P18880.2</name>
</gene>
<evidence type="ECO:0000313" key="3">
    <source>
        <dbReference type="Proteomes" id="UP000694005"/>
    </source>
</evidence>
<organism evidence="2 3">
    <name type="scientific">Brassica campestris</name>
    <name type="common">Field mustard</name>
    <dbReference type="NCBI Taxonomy" id="3711"/>
    <lineage>
        <taxon>Eukaryota</taxon>
        <taxon>Viridiplantae</taxon>
        <taxon>Streptophyta</taxon>
        <taxon>Embryophyta</taxon>
        <taxon>Tracheophyta</taxon>
        <taxon>Spermatophyta</taxon>
        <taxon>Magnoliopsida</taxon>
        <taxon>eudicotyledons</taxon>
        <taxon>Gunneridae</taxon>
        <taxon>Pentapetalae</taxon>
        <taxon>rosids</taxon>
        <taxon>malvids</taxon>
        <taxon>Brassicales</taxon>
        <taxon>Brassicaceae</taxon>
        <taxon>Brassiceae</taxon>
        <taxon>Brassica</taxon>
    </lineage>
</organism>
<protein>
    <submittedName>
        <fullName evidence="2">Uncharacterized protein</fullName>
    </submittedName>
</protein>
<dbReference type="Gramene" id="A04p18880.2_BraZ1">
    <property type="protein sequence ID" value="A04p18880.2_BraZ1.CDS"/>
    <property type="gene ID" value="A04g18880.2_BraZ1"/>
</dbReference>
<evidence type="ECO:0000256" key="1">
    <source>
        <dbReference type="SAM" id="MobiDB-lite"/>
    </source>
</evidence>
<proteinExistence type="predicted"/>
<feature type="region of interest" description="Disordered" evidence="1">
    <location>
        <begin position="36"/>
        <end position="83"/>
    </location>
</feature>
<feature type="compositionally biased region" description="Basic and acidic residues" evidence="1">
    <location>
        <begin position="63"/>
        <end position="74"/>
    </location>
</feature>
<dbReference type="EMBL" id="LS974620">
    <property type="protein sequence ID" value="CAG7906987.1"/>
    <property type="molecule type" value="Genomic_DNA"/>
</dbReference>
<reference evidence="2 3" key="1">
    <citation type="submission" date="2021-07" db="EMBL/GenBank/DDBJ databases">
        <authorList>
            <consortium name="Genoscope - CEA"/>
            <person name="William W."/>
        </authorList>
    </citation>
    <scope>NUCLEOTIDE SEQUENCE [LARGE SCALE GENOMIC DNA]</scope>
</reference>
<sequence length="162" mass="18555">MNCLLQHPDHAHKAYKKRVTKHCRTVLETTVDTGKCRSPQGVSEHLGWREGGENRAKKQKRGKDRERTLRRSLDGPRAGGTPETLEVCERESRVVGRESRVVGRENNRDSVSVTITITPKKDDNSRSRVKWTIKVEKFDYSKEQADFFLIAADHIRETIMAA</sequence>
<dbReference type="Proteomes" id="UP000694005">
    <property type="component" value="Chromosome A04"/>
</dbReference>
<evidence type="ECO:0000313" key="2">
    <source>
        <dbReference type="EMBL" id="CAG7906987.1"/>
    </source>
</evidence>
<name>A0A8D9ME57_BRACM</name>
<feature type="compositionally biased region" description="Basic and acidic residues" evidence="1">
    <location>
        <begin position="46"/>
        <end position="56"/>
    </location>
</feature>